<accession>A0A3N2R1S3</accession>
<organism evidence="3 4">
    <name type="scientific">Histidinibacterium lentulum</name>
    <dbReference type="NCBI Taxonomy" id="2480588"/>
    <lineage>
        <taxon>Bacteria</taxon>
        <taxon>Pseudomonadati</taxon>
        <taxon>Pseudomonadota</taxon>
        <taxon>Alphaproteobacteria</taxon>
        <taxon>Rhodobacterales</taxon>
        <taxon>Paracoccaceae</taxon>
        <taxon>Histidinibacterium</taxon>
    </lineage>
</organism>
<name>A0A3N2R1S3_9RHOB</name>
<dbReference type="HAMAP" id="MF_00048">
    <property type="entry name" value="UPF0102"/>
    <property type="match status" value="1"/>
</dbReference>
<dbReference type="SUPFAM" id="SSF52980">
    <property type="entry name" value="Restriction endonuclease-like"/>
    <property type="match status" value="1"/>
</dbReference>
<evidence type="ECO:0000256" key="1">
    <source>
        <dbReference type="ARBA" id="ARBA00006738"/>
    </source>
</evidence>
<comment type="caution">
    <text evidence="3">The sequence shown here is derived from an EMBL/GenBank/DDBJ whole genome shotgun (WGS) entry which is preliminary data.</text>
</comment>
<dbReference type="AlphaFoldDB" id="A0A3N2R1S3"/>
<evidence type="ECO:0000256" key="2">
    <source>
        <dbReference type="HAMAP-Rule" id="MF_00048"/>
    </source>
</evidence>
<protein>
    <recommendedName>
        <fullName evidence="2">UPF0102 protein EAT49_11355</fullName>
    </recommendedName>
</protein>
<dbReference type="RefSeq" id="WP_123642443.1">
    <property type="nucleotide sequence ID" value="NZ_ML119085.1"/>
</dbReference>
<dbReference type="InterPro" id="IPR003509">
    <property type="entry name" value="UPF0102_YraN-like"/>
</dbReference>
<gene>
    <name evidence="3" type="ORF">EAT49_11355</name>
</gene>
<dbReference type="Gene3D" id="3.40.1350.10">
    <property type="match status" value="1"/>
</dbReference>
<dbReference type="Pfam" id="PF02021">
    <property type="entry name" value="UPF0102"/>
    <property type="match status" value="1"/>
</dbReference>
<reference evidence="3 4" key="1">
    <citation type="submission" date="2018-10" db="EMBL/GenBank/DDBJ databases">
        <title>Histidinibacterium lentulum gen. nov., sp. nov., a marine bacterium from the culture broth of Picochlorum sp. 122.</title>
        <authorList>
            <person name="Wang G."/>
        </authorList>
    </citation>
    <scope>NUCLEOTIDE SEQUENCE [LARGE SCALE GENOMIC DNA]</scope>
    <source>
        <strain evidence="3 4">B17</strain>
    </source>
</reference>
<dbReference type="OrthoDB" id="9812968at2"/>
<keyword evidence="4" id="KW-1185">Reference proteome</keyword>
<dbReference type="InterPro" id="IPR011335">
    <property type="entry name" value="Restrct_endonuc-II-like"/>
</dbReference>
<dbReference type="PANTHER" id="PTHR34039:SF1">
    <property type="entry name" value="UPF0102 PROTEIN YRAN"/>
    <property type="match status" value="1"/>
</dbReference>
<sequence length="136" mass="14645">MSLEGSWSEIGRGHAAARRADRGRVNHAAGAAAEDSVVRHYTERGCPVLARRWRGRGGEIDVIAADGDALVFVEVKKSRSHDAALGRVTERQVRRLMAAAQEFLATRPGGLLTDVRFDIGTVDASGDVRILENALA</sequence>
<dbReference type="Proteomes" id="UP000268016">
    <property type="component" value="Unassembled WGS sequence"/>
</dbReference>
<proteinExistence type="inferred from homology"/>
<dbReference type="PANTHER" id="PTHR34039">
    <property type="entry name" value="UPF0102 PROTEIN YRAN"/>
    <property type="match status" value="1"/>
</dbReference>
<dbReference type="EMBL" id="RDRB01000005">
    <property type="protein sequence ID" value="ROU01298.1"/>
    <property type="molecule type" value="Genomic_DNA"/>
</dbReference>
<evidence type="ECO:0000313" key="3">
    <source>
        <dbReference type="EMBL" id="ROU01298.1"/>
    </source>
</evidence>
<comment type="similarity">
    <text evidence="1 2">Belongs to the UPF0102 family.</text>
</comment>
<dbReference type="InterPro" id="IPR011856">
    <property type="entry name" value="tRNA_endonuc-like_dom_sf"/>
</dbReference>
<dbReference type="GO" id="GO:0003676">
    <property type="term" value="F:nucleic acid binding"/>
    <property type="evidence" value="ECO:0007669"/>
    <property type="project" value="InterPro"/>
</dbReference>
<evidence type="ECO:0000313" key="4">
    <source>
        <dbReference type="Proteomes" id="UP000268016"/>
    </source>
</evidence>